<proteinExistence type="predicted"/>
<keyword evidence="3" id="KW-1185">Reference proteome</keyword>
<dbReference type="RefSeq" id="XP_022285712.1">
    <property type="nucleotide sequence ID" value="XM_022429261.1"/>
</dbReference>
<feature type="region of interest" description="Disordered" evidence="1">
    <location>
        <begin position="1"/>
        <end position="26"/>
    </location>
</feature>
<dbReference type="KEGG" id="pchm:VFPPC_17563"/>
<dbReference type="AlphaFoldDB" id="A0A219ASK7"/>
<name>A0A219ASK7_METCM</name>
<dbReference type="EMBL" id="LSBJ02000002">
    <property type="protein sequence ID" value="OWT43274.1"/>
    <property type="molecule type" value="Genomic_DNA"/>
</dbReference>
<organism evidence="2 3">
    <name type="scientific">Pochonia chlamydosporia 170</name>
    <dbReference type="NCBI Taxonomy" id="1380566"/>
    <lineage>
        <taxon>Eukaryota</taxon>
        <taxon>Fungi</taxon>
        <taxon>Dikarya</taxon>
        <taxon>Ascomycota</taxon>
        <taxon>Pezizomycotina</taxon>
        <taxon>Sordariomycetes</taxon>
        <taxon>Hypocreomycetidae</taxon>
        <taxon>Hypocreales</taxon>
        <taxon>Clavicipitaceae</taxon>
        <taxon>Pochonia</taxon>
    </lineage>
</organism>
<protein>
    <submittedName>
        <fullName evidence="2">Uncharacterized protein</fullName>
    </submittedName>
</protein>
<sequence>MPAQSKHPLKTFNIQHPVPSCEPTTHRLRPSLNSLAAGRGEIESNQIKSNRIEFSLILHYSSPALRSNVAQGRGGSAPANNNIEQQK</sequence>
<reference evidence="2 3" key="1">
    <citation type="journal article" date="2016" name="PLoS Pathog.">
        <title>Biosynthesis of antibiotic leucinostatins in bio-control fungus Purpureocillium lilacinum and their inhibition on phytophthora revealed by genome mining.</title>
        <authorList>
            <person name="Wang G."/>
            <person name="Liu Z."/>
            <person name="Lin R."/>
            <person name="Li E."/>
            <person name="Mao Z."/>
            <person name="Ling J."/>
            <person name="Yang Y."/>
            <person name="Yin W.B."/>
            <person name="Xie B."/>
        </authorList>
    </citation>
    <scope>NUCLEOTIDE SEQUENCE [LARGE SCALE GENOMIC DNA]</scope>
    <source>
        <strain evidence="2">170</strain>
    </source>
</reference>
<accession>A0A219ASK7</accession>
<dbReference type="GeneID" id="33936510"/>
<gene>
    <name evidence="2" type="ORF">VFPPC_17563</name>
</gene>
<evidence type="ECO:0000313" key="2">
    <source>
        <dbReference type="EMBL" id="OWT43274.1"/>
    </source>
</evidence>
<evidence type="ECO:0000313" key="3">
    <source>
        <dbReference type="Proteomes" id="UP000078397"/>
    </source>
</evidence>
<dbReference type="Proteomes" id="UP000078397">
    <property type="component" value="Unassembled WGS sequence"/>
</dbReference>
<feature type="compositionally biased region" description="Polar residues" evidence="1">
    <location>
        <begin position="78"/>
        <end position="87"/>
    </location>
</feature>
<feature type="region of interest" description="Disordered" evidence="1">
    <location>
        <begin position="67"/>
        <end position="87"/>
    </location>
</feature>
<evidence type="ECO:0000256" key="1">
    <source>
        <dbReference type="SAM" id="MobiDB-lite"/>
    </source>
</evidence>
<comment type="caution">
    <text evidence="2">The sequence shown here is derived from an EMBL/GenBank/DDBJ whole genome shotgun (WGS) entry which is preliminary data.</text>
</comment>